<feature type="non-terminal residue" evidence="1">
    <location>
        <position position="1"/>
    </location>
</feature>
<name>A0ABD0KCK1_9CAEN</name>
<dbReference type="EMBL" id="JACVVK020000204">
    <property type="protein sequence ID" value="KAK7484799.1"/>
    <property type="molecule type" value="Genomic_DNA"/>
</dbReference>
<comment type="caution">
    <text evidence="1">The sequence shown here is derived from an EMBL/GenBank/DDBJ whole genome shotgun (WGS) entry which is preliminary data.</text>
</comment>
<dbReference type="Proteomes" id="UP001519460">
    <property type="component" value="Unassembled WGS sequence"/>
</dbReference>
<evidence type="ECO:0000313" key="1">
    <source>
        <dbReference type="EMBL" id="KAK7484799.1"/>
    </source>
</evidence>
<keyword evidence="2" id="KW-1185">Reference proteome</keyword>
<reference evidence="1 2" key="1">
    <citation type="journal article" date="2023" name="Sci. Data">
        <title>Genome assembly of the Korean intertidal mud-creeper Batillaria attramentaria.</title>
        <authorList>
            <person name="Patra A.K."/>
            <person name="Ho P.T."/>
            <person name="Jun S."/>
            <person name="Lee S.J."/>
            <person name="Kim Y."/>
            <person name="Won Y.J."/>
        </authorList>
    </citation>
    <scope>NUCLEOTIDE SEQUENCE [LARGE SCALE GENOMIC DNA]</scope>
    <source>
        <strain evidence="1">Wonlab-2016</strain>
    </source>
</reference>
<proteinExistence type="predicted"/>
<organism evidence="1 2">
    <name type="scientific">Batillaria attramentaria</name>
    <dbReference type="NCBI Taxonomy" id="370345"/>
    <lineage>
        <taxon>Eukaryota</taxon>
        <taxon>Metazoa</taxon>
        <taxon>Spiralia</taxon>
        <taxon>Lophotrochozoa</taxon>
        <taxon>Mollusca</taxon>
        <taxon>Gastropoda</taxon>
        <taxon>Caenogastropoda</taxon>
        <taxon>Sorbeoconcha</taxon>
        <taxon>Cerithioidea</taxon>
        <taxon>Batillariidae</taxon>
        <taxon>Batillaria</taxon>
    </lineage>
</organism>
<sequence length="54" mass="6013">NHAHVRNRGAAAHCAALKLLVMKLRVSKSSRVSIFTTLLFEVLTKTEPRLVQAE</sequence>
<feature type="non-terminal residue" evidence="1">
    <location>
        <position position="54"/>
    </location>
</feature>
<dbReference type="AlphaFoldDB" id="A0ABD0KCK1"/>
<evidence type="ECO:0000313" key="2">
    <source>
        <dbReference type="Proteomes" id="UP001519460"/>
    </source>
</evidence>
<protein>
    <submittedName>
        <fullName evidence="1">Uncharacterized protein</fullName>
    </submittedName>
</protein>
<accession>A0ABD0KCK1</accession>
<gene>
    <name evidence="1" type="ORF">BaRGS_00023973</name>
</gene>